<keyword evidence="2" id="KW-1185">Reference proteome</keyword>
<accession>A0A2N3XUX9</accession>
<dbReference type="RefSeq" id="WP_143539479.1">
    <property type="nucleotide sequence ID" value="NZ_CP061007.1"/>
</dbReference>
<comment type="caution">
    <text evidence="1">The sequence shown here is derived from an EMBL/GenBank/DDBJ whole genome shotgun (WGS) entry which is preliminary data.</text>
</comment>
<dbReference type="AlphaFoldDB" id="A0A2N3XUX9"/>
<dbReference type="EMBL" id="PJNB01000001">
    <property type="protein sequence ID" value="PKW14421.1"/>
    <property type="molecule type" value="Genomic_DNA"/>
</dbReference>
<evidence type="ECO:0000313" key="1">
    <source>
        <dbReference type="EMBL" id="PKW14421.1"/>
    </source>
</evidence>
<organism evidence="1 2">
    <name type="scientific">Saccharopolyspora spinosa</name>
    <dbReference type="NCBI Taxonomy" id="60894"/>
    <lineage>
        <taxon>Bacteria</taxon>
        <taxon>Bacillati</taxon>
        <taxon>Actinomycetota</taxon>
        <taxon>Actinomycetes</taxon>
        <taxon>Pseudonocardiales</taxon>
        <taxon>Pseudonocardiaceae</taxon>
        <taxon>Saccharopolyspora</taxon>
    </lineage>
</organism>
<dbReference type="OrthoDB" id="4243743at2"/>
<sequence>MTPYNKQEENAQRVYDALKSAGARGLTLLELMHQAKLTRCQARRGIGYLRESLADLKGGGVYSYDPRTYRYCLEYIPELVEAYELMRIRGESMRTYRMLTGTAIPHAQLSRAKQIRMLRRHLQLVVDDANDILAPT</sequence>
<reference evidence="1" key="1">
    <citation type="submission" date="2017-12" db="EMBL/GenBank/DDBJ databases">
        <title>Sequencing the genomes of 1000 Actinobacteria strains.</title>
        <authorList>
            <person name="Klenk H.-P."/>
        </authorList>
    </citation>
    <scope>NUCLEOTIDE SEQUENCE [LARGE SCALE GENOMIC DNA]</scope>
    <source>
        <strain evidence="1">DSM 44228</strain>
    </source>
</reference>
<name>A0A2N3XUX9_SACSN</name>
<protein>
    <submittedName>
        <fullName evidence="1">Uncharacterized protein</fullName>
    </submittedName>
</protein>
<gene>
    <name evidence="1" type="ORF">A8926_2034</name>
</gene>
<dbReference type="Proteomes" id="UP000233786">
    <property type="component" value="Unassembled WGS sequence"/>
</dbReference>
<evidence type="ECO:0000313" key="2">
    <source>
        <dbReference type="Proteomes" id="UP000233786"/>
    </source>
</evidence>
<proteinExistence type="predicted"/>